<protein>
    <submittedName>
        <fullName evidence="2">Phage holin family protein</fullName>
    </submittedName>
</protein>
<evidence type="ECO:0000313" key="2">
    <source>
        <dbReference type="EMBL" id="MFD5102795.1"/>
    </source>
</evidence>
<dbReference type="Pfam" id="PF07332">
    <property type="entry name" value="Phage_holin_3_6"/>
    <property type="match status" value="1"/>
</dbReference>
<sequence length="118" mass="11988">MQALSQDVIALVREDVGQVKAELEAAVSEGRQGSAALGAGGVLGVLALLAAQESAVRSLERVWPAQRVAGVLAAAYGAGAVAFVLYGRARLREARAASQEALACSLDAVEQVANELSG</sequence>
<keyword evidence="3" id="KW-1185">Reference proteome</keyword>
<keyword evidence="1" id="KW-0472">Membrane</keyword>
<name>A0ABW6FTM7_9ACTN</name>
<dbReference type="Proteomes" id="UP001598448">
    <property type="component" value="Unassembled WGS sequence"/>
</dbReference>
<proteinExistence type="predicted"/>
<feature type="transmembrane region" description="Helical" evidence="1">
    <location>
        <begin position="68"/>
        <end position="86"/>
    </location>
</feature>
<gene>
    <name evidence="2" type="ORF">ACFWJN_28025</name>
</gene>
<reference evidence="2 3" key="1">
    <citation type="submission" date="2024-09" db="EMBL/GenBank/DDBJ databases">
        <title>The Natural Products Discovery Center: Release of the First 8490 Sequenced Strains for Exploring Actinobacteria Biosynthetic Diversity.</title>
        <authorList>
            <person name="Kalkreuter E."/>
            <person name="Kautsar S.A."/>
            <person name="Yang D."/>
            <person name="Bader C.D."/>
            <person name="Teijaro C.N."/>
            <person name="Fluegel L."/>
            <person name="Davis C.M."/>
            <person name="Simpson J.R."/>
            <person name="Lauterbach L."/>
            <person name="Steele A.D."/>
            <person name="Gui C."/>
            <person name="Meng S."/>
            <person name="Li G."/>
            <person name="Viehrig K."/>
            <person name="Ye F."/>
            <person name="Su P."/>
            <person name="Kiefer A.F."/>
            <person name="Nichols A."/>
            <person name="Cepeda A.J."/>
            <person name="Yan W."/>
            <person name="Fan B."/>
            <person name="Jiang Y."/>
            <person name="Adhikari A."/>
            <person name="Zheng C.-J."/>
            <person name="Schuster L."/>
            <person name="Cowan T.M."/>
            <person name="Smanski M.J."/>
            <person name="Chevrette M.G."/>
            <person name="De Carvalho L.P.S."/>
            <person name="Shen B."/>
        </authorList>
    </citation>
    <scope>NUCLEOTIDE SEQUENCE [LARGE SCALE GENOMIC DNA]</scope>
    <source>
        <strain evidence="2 3">NPDC058348</strain>
    </source>
</reference>
<organism evidence="2 3">
    <name type="scientific">Streptomyces albidochromogenes</name>
    <dbReference type="NCBI Taxonomy" id="329524"/>
    <lineage>
        <taxon>Bacteria</taxon>
        <taxon>Bacillati</taxon>
        <taxon>Actinomycetota</taxon>
        <taxon>Actinomycetes</taxon>
        <taxon>Kitasatosporales</taxon>
        <taxon>Streptomycetaceae</taxon>
        <taxon>Streptomyces</taxon>
    </lineage>
</organism>
<keyword evidence="1" id="KW-0812">Transmembrane</keyword>
<accession>A0ABW6FTM7</accession>
<keyword evidence="1" id="KW-1133">Transmembrane helix</keyword>
<dbReference type="EMBL" id="JBHXIJ010000289">
    <property type="protein sequence ID" value="MFD5102795.1"/>
    <property type="molecule type" value="Genomic_DNA"/>
</dbReference>
<evidence type="ECO:0000256" key="1">
    <source>
        <dbReference type="SAM" id="Phobius"/>
    </source>
</evidence>
<comment type="caution">
    <text evidence="2">The sequence shown here is derived from an EMBL/GenBank/DDBJ whole genome shotgun (WGS) entry which is preliminary data.</text>
</comment>
<dbReference type="RefSeq" id="WP_386720224.1">
    <property type="nucleotide sequence ID" value="NZ_JBHXIJ010000289.1"/>
</dbReference>
<dbReference type="InterPro" id="IPR009937">
    <property type="entry name" value="Phage_holin_3_6"/>
</dbReference>
<evidence type="ECO:0000313" key="3">
    <source>
        <dbReference type="Proteomes" id="UP001598448"/>
    </source>
</evidence>